<evidence type="ECO:0000256" key="1">
    <source>
        <dbReference type="ARBA" id="ARBA00004906"/>
    </source>
</evidence>
<dbReference type="WBParaSite" id="SBAD_0000721601-mRNA-1">
    <property type="protein sequence ID" value="SBAD_0000721601-mRNA-1"/>
    <property type="gene ID" value="SBAD_0000721601"/>
</dbReference>
<keyword evidence="6" id="KW-1185">Reference proteome</keyword>
<evidence type="ECO:0000313" key="7">
    <source>
        <dbReference type="WBParaSite" id="SBAD_0000721601-mRNA-1"/>
    </source>
</evidence>
<proteinExistence type="predicted"/>
<dbReference type="Gene3D" id="2.160.20.10">
    <property type="entry name" value="Single-stranded right-handed beta-helix, Pectin lyase-like"/>
    <property type="match status" value="2"/>
</dbReference>
<dbReference type="EMBL" id="UZAM01010186">
    <property type="protein sequence ID" value="VDP11262.1"/>
    <property type="molecule type" value="Genomic_DNA"/>
</dbReference>
<keyword evidence="2" id="KW-0677">Repeat</keyword>
<feature type="domain" description="Carbohydrate-binding/sugar hydrolysis" evidence="4">
    <location>
        <begin position="274"/>
        <end position="407"/>
    </location>
</feature>
<evidence type="ECO:0000256" key="2">
    <source>
        <dbReference type="ARBA" id="ARBA00022737"/>
    </source>
</evidence>
<feature type="domain" description="Carbohydrate-binding/sugar hydrolysis" evidence="4">
    <location>
        <begin position="410"/>
        <end position="546"/>
    </location>
</feature>
<comment type="pathway">
    <text evidence="1">Protein modification; protein ubiquitination.</text>
</comment>
<evidence type="ECO:0000259" key="4">
    <source>
        <dbReference type="SMART" id="SM00722"/>
    </source>
</evidence>
<dbReference type="InterPro" id="IPR051550">
    <property type="entry name" value="SCF-Subunits/Alg-Epimerases"/>
</dbReference>
<dbReference type="InterPro" id="IPR012334">
    <property type="entry name" value="Pectin_lyas_fold"/>
</dbReference>
<dbReference type="AlphaFoldDB" id="A0A183ITK4"/>
<accession>A0A183ITK4</accession>
<dbReference type="Proteomes" id="UP000270296">
    <property type="component" value="Unassembled WGS sequence"/>
</dbReference>
<dbReference type="InterPro" id="IPR011050">
    <property type="entry name" value="Pectin_lyase_fold/virulence"/>
</dbReference>
<dbReference type="GO" id="GO:0042981">
    <property type="term" value="P:regulation of apoptotic process"/>
    <property type="evidence" value="ECO:0007669"/>
    <property type="project" value="TreeGrafter"/>
</dbReference>
<dbReference type="InterPro" id="IPR006633">
    <property type="entry name" value="Carb-bd_sugar_hydrolysis-dom"/>
</dbReference>
<reference evidence="7" key="1">
    <citation type="submission" date="2016-06" db="UniProtKB">
        <authorList>
            <consortium name="WormBaseParasite"/>
        </authorList>
    </citation>
    <scope>IDENTIFICATION</scope>
</reference>
<gene>
    <name evidence="5" type="ORF">SBAD_LOCUS6951</name>
</gene>
<dbReference type="Pfam" id="PF13229">
    <property type="entry name" value="Beta_helix"/>
    <property type="match status" value="2"/>
</dbReference>
<dbReference type="PANTHER" id="PTHR22990">
    <property type="entry name" value="F-BOX ONLY PROTEIN"/>
    <property type="match status" value="1"/>
</dbReference>
<protein>
    <submittedName>
        <fullName evidence="7">F-box only protein 11</fullName>
    </submittedName>
</protein>
<dbReference type="SMART" id="SM00722">
    <property type="entry name" value="CASH"/>
    <property type="match status" value="2"/>
</dbReference>
<dbReference type="InterPro" id="IPR006626">
    <property type="entry name" value="PbH1"/>
</dbReference>
<sequence>MHVERDCPYKKHTCSLCNKTGDKEGFVPVAFHLQQDPEGPPYNYIFFNLEDDWFSKAHPSHISFSSQLYRRSSSVAREHLYKSVFEYDLPLHHAETCRFEFRDPSTWNSVNPWRESFRMLYHGLHVRRGYAELYERRSRNIVHFDRIETALRYAEDLDEPLIFIHSGVYTEEMILVEGNVQIIGAGEYSHFVFPFSLQRVIQTSSTAMLPSTFCPESSPNLTHHNHYAVEVTDNCSPVLDHCIIQSTSMVGAALCVRRPNSNPKVRFCTICDCENVGIYITDFAQGTYEDCEISQNSLAGVWVKNNANPYFRRCHIHHGRDVGIFVFENGVGYFEKCSIHGNRISGVENEIYNGRQGGVYIFGDGRGLIECNDIYGNALAGIQIRTGSDPIVRHNKIHHGQHGGIYVHEKGKGLIEENEVFSNTLAGIWVTTGSTPILRRNRIHSGKQVGVYFYDNGHGLLEENDIFNHLYSGVQIRTGSNPHIRRNKIWGGQNGGALIYNGGLGLLEENEIFDNTMAGVWIKTESHPVLRRNKIFDGRDGGVCIFNKGRGTSPVLHACFRQYIFRCLALLHIYIYI</sequence>
<evidence type="ECO:0000256" key="3">
    <source>
        <dbReference type="ARBA" id="ARBA00022786"/>
    </source>
</evidence>
<dbReference type="PANTHER" id="PTHR22990:SF20">
    <property type="entry name" value="F-BOX ONLY PROTEIN 11"/>
    <property type="match status" value="1"/>
</dbReference>
<dbReference type="SMART" id="SM00710">
    <property type="entry name" value="PbH1"/>
    <property type="match status" value="12"/>
</dbReference>
<keyword evidence="3" id="KW-0833">Ubl conjugation pathway</keyword>
<dbReference type="InterPro" id="IPR022441">
    <property type="entry name" value="Para_beta_helix_rpt-2"/>
</dbReference>
<evidence type="ECO:0000313" key="6">
    <source>
        <dbReference type="Proteomes" id="UP000270296"/>
    </source>
</evidence>
<dbReference type="SUPFAM" id="SSF51126">
    <property type="entry name" value="Pectin lyase-like"/>
    <property type="match status" value="2"/>
</dbReference>
<organism evidence="7">
    <name type="scientific">Soboliphyme baturini</name>
    <dbReference type="NCBI Taxonomy" id="241478"/>
    <lineage>
        <taxon>Eukaryota</taxon>
        <taxon>Metazoa</taxon>
        <taxon>Ecdysozoa</taxon>
        <taxon>Nematoda</taxon>
        <taxon>Enoplea</taxon>
        <taxon>Dorylaimia</taxon>
        <taxon>Dioctophymatida</taxon>
        <taxon>Dioctophymatoidea</taxon>
        <taxon>Soboliphymatidae</taxon>
        <taxon>Soboliphyme</taxon>
    </lineage>
</organism>
<reference evidence="5 6" key="2">
    <citation type="submission" date="2018-11" db="EMBL/GenBank/DDBJ databases">
        <authorList>
            <consortium name="Pathogen Informatics"/>
        </authorList>
    </citation>
    <scope>NUCLEOTIDE SEQUENCE [LARGE SCALE GENOMIC DNA]</scope>
</reference>
<dbReference type="NCBIfam" id="TIGR03804">
    <property type="entry name" value="para_beta_helix"/>
    <property type="match status" value="1"/>
</dbReference>
<name>A0A183ITK4_9BILA</name>
<dbReference type="InterPro" id="IPR039448">
    <property type="entry name" value="Beta_helix"/>
</dbReference>
<dbReference type="GO" id="GO:0006511">
    <property type="term" value="P:ubiquitin-dependent protein catabolic process"/>
    <property type="evidence" value="ECO:0007669"/>
    <property type="project" value="TreeGrafter"/>
</dbReference>
<dbReference type="FunFam" id="2.160.20.10:FF:000006">
    <property type="entry name" value="F-box only protein 11"/>
    <property type="match status" value="1"/>
</dbReference>
<dbReference type="OrthoDB" id="427974at2759"/>
<evidence type="ECO:0000313" key="5">
    <source>
        <dbReference type="EMBL" id="VDP11262.1"/>
    </source>
</evidence>